<dbReference type="Proteomes" id="UP001461498">
    <property type="component" value="Unassembled WGS sequence"/>
</dbReference>
<organism evidence="1 2">
    <name type="scientific">Rhynocoris fuscipes</name>
    <dbReference type="NCBI Taxonomy" id="488301"/>
    <lineage>
        <taxon>Eukaryota</taxon>
        <taxon>Metazoa</taxon>
        <taxon>Ecdysozoa</taxon>
        <taxon>Arthropoda</taxon>
        <taxon>Hexapoda</taxon>
        <taxon>Insecta</taxon>
        <taxon>Pterygota</taxon>
        <taxon>Neoptera</taxon>
        <taxon>Paraneoptera</taxon>
        <taxon>Hemiptera</taxon>
        <taxon>Heteroptera</taxon>
        <taxon>Panheteroptera</taxon>
        <taxon>Cimicomorpha</taxon>
        <taxon>Reduviidae</taxon>
        <taxon>Harpactorinae</taxon>
        <taxon>Harpactorini</taxon>
        <taxon>Rhynocoris</taxon>
    </lineage>
</organism>
<proteinExistence type="predicted"/>
<protein>
    <submittedName>
        <fullName evidence="1">Uncharacterized protein</fullName>
    </submittedName>
</protein>
<dbReference type="AlphaFoldDB" id="A0AAW1DU64"/>
<dbReference type="EMBL" id="JAPXFL010000001">
    <property type="protein sequence ID" value="KAK9513075.1"/>
    <property type="molecule type" value="Genomic_DNA"/>
</dbReference>
<accession>A0AAW1DU64</accession>
<keyword evidence="2" id="KW-1185">Reference proteome</keyword>
<name>A0AAW1DU64_9HEMI</name>
<comment type="caution">
    <text evidence="1">The sequence shown here is derived from an EMBL/GenBank/DDBJ whole genome shotgun (WGS) entry which is preliminary data.</text>
</comment>
<gene>
    <name evidence="1" type="ORF">O3M35_001347</name>
</gene>
<evidence type="ECO:0000313" key="2">
    <source>
        <dbReference type="Proteomes" id="UP001461498"/>
    </source>
</evidence>
<evidence type="ECO:0000313" key="1">
    <source>
        <dbReference type="EMBL" id="KAK9513075.1"/>
    </source>
</evidence>
<reference evidence="1 2" key="1">
    <citation type="submission" date="2022-12" db="EMBL/GenBank/DDBJ databases">
        <title>Chromosome-level genome assembly of true bugs.</title>
        <authorList>
            <person name="Ma L."/>
            <person name="Li H."/>
        </authorList>
    </citation>
    <scope>NUCLEOTIDE SEQUENCE [LARGE SCALE GENOMIC DNA]</scope>
    <source>
        <strain evidence="1">Lab_2022b</strain>
    </source>
</reference>
<sequence length="89" mass="9812">MFIDCVMITPVFPVLAHNNGLDQYYLSIVTSEAGLKVVQIRGVCGAVLKSWEVGKKAICKHLVLPRMFQNKSVTLIAIDSNGNIHSQQI</sequence>